<dbReference type="PROSITE" id="PS01268">
    <property type="entry name" value="UPF0024"/>
    <property type="match status" value="1"/>
</dbReference>
<dbReference type="InterPro" id="IPR043165">
    <property type="entry name" value="TruD_insert_sf"/>
</dbReference>
<protein>
    <recommendedName>
        <fullName evidence="4">tRNA pseudouridine synthase D</fullName>
        <ecNumber evidence="4">5.4.99.27</ecNumber>
    </recommendedName>
    <alternativeName>
        <fullName evidence="4">tRNA pseudouridine(13) synthase</fullName>
    </alternativeName>
    <alternativeName>
        <fullName evidence="4">tRNA pseudouridylate synthase D</fullName>
    </alternativeName>
    <alternativeName>
        <fullName evidence="4">tRNA-uridine isomerase D</fullName>
    </alternativeName>
</protein>
<dbReference type="PANTHER" id="PTHR47811:SF1">
    <property type="entry name" value="TRNA PSEUDOURIDINE SYNTHASE D"/>
    <property type="match status" value="1"/>
</dbReference>
<dbReference type="PROSITE" id="PS50984">
    <property type="entry name" value="TRUD"/>
    <property type="match status" value="1"/>
</dbReference>
<dbReference type="NCBIfam" id="NF002153">
    <property type="entry name" value="PRK00984.1-2"/>
    <property type="match status" value="1"/>
</dbReference>
<accession>A0A831W4P6</accession>
<keyword evidence="3 4" id="KW-0413">Isomerase</keyword>
<dbReference type="Gene3D" id="3.30.2350.20">
    <property type="entry name" value="TruD, catalytic domain"/>
    <property type="match status" value="1"/>
</dbReference>
<dbReference type="CDD" id="cd02575">
    <property type="entry name" value="PseudoU_synth_EcTruD"/>
    <property type="match status" value="1"/>
</dbReference>
<proteinExistence type="inferred from homology"/>
<evidence type="ECO:0000256" key="4">
    <source>
        <dbReference type="HAMAP-Rule" id="MF_01082"/>
    </source>
</evidence>
<dbReference type="Pfam" id="PF01142">
    <property type="entry name" value="TruD"/>
    <property type="match status" value="2"/>
</dbReference>
<dbReference type="InterPro" id="IPR020119">
    <property type="entry name" value="PsdUridine_synth_TruD_CS"/>
</dbReference>
<name>A0A831W4P6_9GAMM</name>
<dbReference type="AlphaFoldDB" id="A0A831W4P6"/>
<dbReference type="InterPro" id="IPR042214">
    <property type="entry name" value="TruD_catalytic"/>
</dbReference>
<dbReference type="EC" id="5.4.99.27" evidence="4"/>
<sequence length="325" mass="36882">MIRERPEDFLVDEILPMEPDGSGEHCLLRIEKRGSNTDWVAGVLARHAAVPRRDVGYAGRKDRHAVTRQWFSVRLAGRPEPDWRALEGEGLRILQLARHGRKLRTGALRGNRFRLRVTHAVVDRELLQQRLLAIRERGIPNYFGEQRFGRDGGNLEQARRLFAGELHRPGRNRRGLYLSAARSLLFNRVLARRVLSGDWDRPLAGDWLALAGSRSGFLAEQVDGTLLRRCREMDLHPTGPLWGRGETMVGAEARRRESEVLAPCRSWTEGLERAGLTQERRPLRAVVGELEWALEEQALVLSFTLPKGSYATSLLREVIDYGVPG</sequence>
<dbReference type="PANTHER" id="PTHR47811">
    <property type="entry name" value="TRNA PSEUDOURIDINE SYNTHASE D"/>
    <property type="match status" value="1"/>
</dbReference>
<feature type="domain" description="TRUD" evidence="5">
    <location>
        <begin position="138"/>
        <end position="289"/>
    </location>
</feature>
<comment type="caution">
    <text evidence="6">The sequence shown here is derived from an EMBL/GenBank/DDBJ whole genome shotgun (WGS) entry which is preliminary data.</text>
</comment>
<dbReference type="GO" id="GO:0031119">
    <property type="term" value="P:tRNA pseudouridine synthesis"/>
    <property type="evidence" value="ECO:0007669"/>
    <property type="project" value="UniProtKB-UniRule"/>
</dbReference>
<evidence type="ECO:0000256" key="1">
    <source>
        <dbReference type="ARBA" id="ARBA00007953"/>
    </source>
</evidence>
<evidence type="ECO:0000259" key="5">
    <source>
        <dbReference type="PROSITE" id="PS50984"/>
    </source>
</evidence>
<gene>
    <name evidence="4 6" type="primary">truD</name>
    <name evidence="6" type="ORF">ENI96_15320</name>
</gene>
<dbReference type="GO" id="GO:0005829">
    <property type="term" value="C:cytosol"/>
    <property type="evidence" value="ECO:0007669"/>
    <property type="project" value="TreeGrafter"/>
</dbReference>
<dbReference type="HAMAP" id="MF_01082">
    <property type="entry name" value="TruD"/>
    <property type="match status" value="1"/>
</dbReference>
<dbReference type="EMBL" id="DRKP01000190">
    <property type="protein sequence ID" value="HEB97789.1"/>
    <property type="molecule type" value="Genomic_DNA"/>
</dbReference>
<dbReference type="InterPro" id="IPR011760">
    <property type="entry name" value="PsdUridine_synth_TruD_insert"/>
</dbReference>
<evidence type="ECO:0000256" key="3">
    <source>
        <dbReference type="ARBA" id="ARBA00023235"/>
    </source>
</evidence>
<dbReference type="InterPro" id="IPR001656">
    <property type="entry name" value="PsdUridine_synth_TruD"/>
</dbReference>
<dbReference type="SUPFAM" id="SSF55120">
    <property type="entry name" value="Pseudouridine synthase"/>
    <property type="match status" value="1"/>
</dbReference>
<dbReference type="GO" id="GO:0003723">
    <property type="term" value="F:RNA binding"/>
    <property type="evidence" value="ECO:0007669"/>
    <property type="project" value="InterPro"/>
</dbReference>
<dbReference type="InterPro" id="IPR050170">
    <property type="entry name" value="TruD_pseudoU_synthase"/>
</dbReference>
<dbReference type="InterPro" id="IPR020103">
    <property type="entry name" value="PsdUridine_synth_cat_dom_sf"/>
</dbReference>
<dbReference type="Proteomes" id="UP000886251">
    <property type="component" value="Unassembled WGS sequence"/>
</dbReference>
<dbReference type="GO" id="GO:0160150">
    <property type="term" value="F:tRNA pseudouridine(13) synthase activity"/>
    <property type="evidence" value="ECO:0007669"/>
    <property type="project" value="UniProtKB-EC"/>
</dbReference>
<feature type="active site" description="Nucleophile" evidence="4">
    <location>
        <position position="62"/>
    </location>
</feature>
<comment type="function">
    <text evidence="4">Responsible for synthesis of pseudouridine from uracil-13 in transfer RNAs.</text>
</comment>
<comment type="catalytic activity">
    <reaction evidence="4">
        <text>uridine(13) in tRNA = pseudouridine(13) in tRNA</text>
        <dbReference type="Rhea" id="RHEA:42540"/>
        <dbReference type="Rhea" id="RHEA-COMP:10105"/>
        <dbReference type="Rhea" id="RHEA-COMP:10106"/>
        <dbReference type="ChEBI" id="CHEBI:65314"/>
        <dbReference type="ChEBI" id="CHEBI:65315"/>
        <dbReference type="EC" id="5.4.99.27"/>
    </reaction>
</comment>
<keyword evidence="2 4" id="KW-0819">tRNA processing</keyword>
<evidence type="ECO:0000256" key="2">
    <source>
        <dbReference type="ARBA" id="ARBA00022694"/>
    </source>
</evidence>
<dbReference type="Gene3D" id="3.30.2340.10">
    <property type="entry name" value="TruD, insertion domain"/>
    <property type="match status" value="1"/>
</dbReference>
<reference evidence="6" key="1">
    <citation type="journal article" date="2020" name="mSystems">
        <title>Genome- and Community-Level Interaction Insights into Carbon Utilization and Element Cycling Functions of Hydrothermarchaeota in Hydrothermal Sediment.</title>
        <authorList>
            <person name="Zhou Z."/>
            <person name="Liu Y."/>
            <person name="Xu W."/>
            <person name="Pan J."/>
            <person name="Luo Z.H."/>
            <person name="Li M."/>
        </authorList>
    </citation>
    <scope>NUCLEOTIDE SEQUENCE [LARGE SCALE GENOMIC DNA]</scope>
    <source>
        <strain evidence="6">HyVt-443</strain>
    </source>
</reference>
<evidence type="ECO:0000313" key="6">
    <source>
        <dbReference type="EMBL" id="HEB97789.1"/>
    </source>
</evidence>
<organism evidence="6">
    <name type="scientific">Sedimenticola thiotaurini</name>
    <dbReference type="NCBI Taxonomy" id="1543721"/>
    <lineage>
        <taxon>Bacteria</taxon>
        <taxon>Pseudomonadati</taxon>
        <taxon>Pseudomonadota</taxon>
        <taxon>Gammaproteobacteria</taxon>
        <taxon>Chromatiales</taxon>
        <taxon>Sedimenticolaceae</taxon>
        <taxon>Sedimenticola</taxon>
    </lineage>
</organism>
<comment type="similarity">
    <text evidence="1 4">Belongs to the pseudouridine synthase TruD family.</text>
</comment>